<gene>
    <name evidence="1" type="ORF">CYMTET_12935</name>
</gene>
<sequence length="261" mass="28935">MTLTTPDEDLPTEKHPPPLNLSILGGGEAAGAVEVAAAVGAAGAVEVVSAVGAAGAAEAPNEVSKPLPSKRLSIEVAMKFKASRSWRRRFCKRFKLAKRRRTNCKSQSKEKRLNDILKWHLGYFKMLRGKPAGTQEPHSKWGRFLPTQRVNVDQTPLGFISGLQDTYEFKGSKETQPRLALIFRGKGLRITELEKASWDSRVDVYFQPNAWADREFCLDWAKRTYASWAKTVPSEKLLCMHGQPGWAADKGVPRGAEEETG</sequence>
<protein>
    <submittedName>
        <fullName evidence="1">Uncharacterized protein</fullName>
    </submittedName>
</protein>
<evidence type="ECO:0000313" key="1">
    <source>
        <dbReference type="EMBL" id="KAK3279172.1"/>
    </source>
</evidence>
<accession>A0AAE0GJC4</accession>
<keyword evidence="2" id="KW-1185">Reference proteome</keyword>
<dbReference type="Proteomes" id="UP001190700">
    <property type="component" value="Unassembled WGS sequence"/>
</dbReference>
<dbReference type="EMBL" id="LGRX02005098">
    <property type="protein sequence ID" value="KAK3279172.1"/>
    <property type="molecule type" value="Genomic_DNA"/>
</dbReference>
<reference evidence="1 2" key="1">
    <citation type="journal article" date="2015" name="Genome Biol. Evol.">
        <title>Comparative Genomics of a Bacterivorous Green Alga Reveals Evolutionary Causalities and Consequences of Phago-Mixotrophic Mode of Nutrition.</title>
        <authorList>
            <person name="Burns J.A."/>
            <person name="Paasch A."/>
            <person name="Narechania A."/>
            <person name="Kim E."/>
        </authorList>
    </citation>
    <scope>NUCLEOTIDE SEQUENCE [LARGE SCALE GENOMIC DNA]</scope>
    <source>
        <strain evidence="1 2">PLY_AMNH</strain>
    </source>
</reference>
<organism evidence="1 2">
    <name type="scientific">Cymbomonas tetramitiformis</name>
    <dbReference type="NCBI Taxonomy" id="36881"/>
    <lineage>
        <taxon>Eukaryota</taxon>
        <taxon>Viridiplantae</taxon>
        <taxon>Chlorophyta</taxon>
        <taxon>Pyramimonadophyceae</taxon>
        <taxon>Pyramimonadales</taxon>
        <taxon>Pyramimonadaceae</taxon>
        <taxon>Cymbomonas</taxon>
    </lineage>
</organism>
<name>A0AAE0GJC4_9CHLO</name>
<comment type="caution">
    <text evidence="1">The sequence shown here is derived from an EMBL/GenBank/DDBJ whole genome shotgun (WGS) entry which is preliminary data.</text>
</comment>
<proteinExistence type="predicted"/>
<dbReference type="AlphaFoldDB" id="A0AAE0GJC4"/>
<evidence type="ECO:0000313" key="2">
    <source>
        <dbReference type="Proteomes" id="UP001190700"/>
    </source>
</evidence>